<evidence type="ECO:0000256" key="4">
    <source>
        <dbReference type="ARBA" id="ARBA00010007"/>
    </source>
</evidence>
<dbReference type="SUPFAM" id="SSF52833">
    <property type="entry name" value="Thioredoxin-like"/>
    <property type="match status" value="1"/>
</dbReference>
<evidence type="ECO:0000256" key="5">
    <source>
        <dbReference type="ARBA" id="ARBA00013199"/>
    </source>
</evidence>
<dbReference type="InterPro" id="IPR004046">
    <property type="entry name" value="GST_C"/>
</dbReference>
<proteinExistence type="inferred from homology"/>
<dbReference type="InterPro" id="IPR036249">
    <property type="entry name" value="Thioredoxin-like_sf"/>
</dbReference>
<evidence type="ECO:0000313" key="11">
    <source>
        <dbReference type="RefSeq" id="XP_005106935.1"/>
    </source>
</evidence>
<keyword evidence="6" id="KW-0828">Tyrosine catabolism</keyword>
<evidence type="ECO:0000259" key="9">
    <source>
        <dbReference type="PROSITE" id="PS50405"/>
    </source>
</evidence>
<dbReference type="Gene3D" id="1.20.1050.10">
    <property type="match status" value="1"/>
</dbReference>
<evidence type="ECO:0000256" key="7">
    <source>
        <dbReference type="ARBA" id="ARBA00023232"/>
    </source>
</evidence>
<dbReference type="Pfam" id="PF02798">
    <property type="entry name" value="GST_N"/>
    <property type="match status" value="1"/>
</dbReference>
<dbReference type="CDD" id="cd03191">
    <property type="entry name" value="GST_C_Zeta"/>
    <property type="match status" value="1"/>
</dbReference>
<dbReference type="NCBIfam" id="TIGR01262">
    <property type="entry name" value="maiA"/>
    <property type="match status" value="1"/>
</dbReference>
<dbReference type="InterPro" id="IPR034333">
    <property type="entry name" value="GST_Zeta_N"/>
</dbReference>
<feature type="domain" description="GST N-terminal" evidence="8">
    <location>
        <begin position="3"/>
        <end position="86"/>
    </location>
</feature>
<comment type="pathway">
    <text evidence="3">Amino-acid degradation; L-phenylalanine degradation; acetoacetate and fumarate from L-phenylalanine: step 5/6.</text>
</comment>
<evidence type="ECO:0000313" key="10">
    <source>
        <dbReference type="Proteomes" id="UP000694888"/>
    </source>
</evidence>
<dbReference type="InterPro" id="IPR004045">
    <property type="entry name" value="Glutathione_S-Trfase_N"/>
</dbReference>
<reference evidence="11" key="1">
    <citation type="submission" date="2025-08" db="UniProtKB">
        <authorList>
            <consortium name="RefSeq"/>
        </authorList>
    </citation>
    <scope>IDENTIFICATION</scope>
</reference>
<protein>
    <recommendedName>
        <fullName evidence="5">maleylacetoacetate isomerase</fullName>
        <ecNumber evidence="5">5.2.1.2</ecNumber>
    </recommendedName>
</protein>
<evidence type="ECO:0000256" key="3">
    <source>
        <dbReference type="ARBA" id="ARBA00004671"/>
    </source>
</evidence>
<keyword evidence="11" id="KW-0413">Isomerase</keyword>
<accession>A0ABM0K233</accession>
<dbReference type="SUPFAM" id="SSF47616">
    <property type="entry name" value="GST C-terminal domain-like"/>
    <property type="match status" value="1"/>
</dbReference>
<dbReference type="PROSITE" id="PS50405">
    <property type="entry name" value="GST_CTER"/>
    <property type="match status" value="1"/>
</dbReference>
<dbReference type="InterPro" id="IPR040079">
    <property type="entry name" value="Glutathione_S-Trfase"/>
</dbReference>
<dbReference type="CDD" id="cd03042">
    <property type="entry name" value="GST_N_Zeta"/>
    <property type="match status" value="1"/>
</dbReference>
<dbReference type="Proteomes" id="UP000694888">
    <property type="component" value="Unplaced"/>
</dbReference>
<evidence type="ECO:0000256" key="6">
    <source>
        <dbReference type="ARBA" id="ARBA00022878"/>
    </source>
</evidence>
<dbReference type="Pfam" id="PF14497">
    <property type="entry name" value="GST_C_3"/>
    <property type="match status" value="1"/>
</dbReference>
<dbReference type="GO" id="GO:0016853">
    <property type="term" value="F:isomerase activity"/>
    <property type="evidence" value="ECO:0007669"/>
    <property type="project" value="UniProtKB-KW"/>
</dbReference>
<dbReference type="PROSITE" id="PS50404">
    <property type="entry name" value="GST_NTER"/>
    <property type="match status" value="1"/>
</dbReference>
<dbReference type="GeneID" id="101848312"/>
<evidence type="ECO:0000259" key="8">
    <source>
        <dbReference type="PROSITE" id="PS50404"/>
    </source>
</evidence>
<gene>
    <name evidence="11" type="primary">LOC101848312</name>
</gene>
<dbReference type="InterPro" id="IPR036282">
    <property type="entry name" value="Glutathione-S-Trfase_C_sf"/>
</dbReference>
<organism evidence="10 11">
    <name type="scientific">Aplysia californica</name>
    <name type="common">California sea hare</name>
    <dbReference type="NCBI Taxonomy" id="6500"/>
    <lineage>
        <taxon>Eukaryota</taxon>
        <taxon>Metazoa</taxon>
        <taxon>Spiralia</taxon>
        <taxon>Lophotrochozoa</taxon>
        <taxon>Mollusca</taxon>
        <taxon>Gastropoda</taxon>
        <taxon>Heterobranchia</taxon>
        <taxon>Euthyneura</taxon>
        <taxon>Tectipleura</taxon>
        <taxon>Aplysiida</taxon>
        <taxon>Aplysioidea</taxon>
        <taxon>Aplysiidae</taxon>
        <taxon>Aplysia</taxon>
    </lineage>
</organism>
<dbReference type="RefSeq" id="XP_005106935.1">
    <property type="nucleotide sequence ID" value="XM_005106878.3"/>
</dbReference>
<dbReference type="PANTHER" id="PTHR42673:SF4">
    <property type="entry name" value="MALEYLACETOACETATE ISOMERASE"/>
    <property type="match status" value="1"/>
</dbReference>
<comment type="similarity">
    <text evidence="4">Belongs to the GST superfamily. Zeta family.</text>
</comment>
<name>A0ABM0K233_APLCA</name>
<dbReference type="EC" id="5.2.1.2" evidence="5"/>
<comment type="catalytic activity">
    <reaction evidence="1">
        <text>4-maleylacetoacetate = 4-fumarylacetoacetate</text>
        <dbReference type="Rhea" id="RHEA:14817"/>
        <dbReference type="ChEBI" id="CHEBI:17105"/>
        <dbReference type="ChEBI" id="CHEBI:18034"/>
        <dbReference type="EC" id="5.2.1.2"/>
    </reaction>
</comment>
<comment type="cofactor">
    <cofactor evidence="2">
        <name>glutathione</name>
        <dbReference type="ChEBI" id="CHEBI:57925"/>
    </cofactor>
</comment>
<evidence type="ECO:0000256" key="2">
    <source>
        <dbReference type="ARBA" id="ARBA00001955"/>
    </source>
</evidence>
<dbReference type="SFLD" id="SFLDS00019">
    <property type="entry name" value="Glutathione_Transferase_(cytos"/>
    <property type="match status" value="1"/>
</dbReference>
<dbReference type="SFLD" id="SFLDG00358">
    <property type="entry name" value="Main_(cytGST)"/>
    <property type="match status" value="1"/>
</dbReference>
<dbReference type="Gene3D" id="3.40.30.10">
    <property type="entry name" value="Glutaredoxin"/>
    <property type="match status" value="1"/>
</dbReference>
<evidence type="ECO:0000256" key="1">
    <source>
        <dbReference type="ARBA" id="ARBA00001622"/>
    </source>
</evidence>
<dbReference type="InterPro" id="IPR034330">
    <property type="entry name" value="GST_Zeta_C"/>
</dbReference>
<feature type="domain" description="GST C-terminal" evidence="9">
    <location>
        <begin position="91"/>
        <end position="210"/>
    </location>
</feature>
<keyword evidence="7" id="KW-0585">Phenylalanine catabolism</keyword>
<dbReference type="InterPro" id="IPR005955">
    <property type="entry name" value="GST_Zeta"/>
</dbReference>
<keyword evidence="10" id="KW-1185">Reference proteome</keyword>
<dbReference type="InterPro" id="IPR010987">
    <property type="entry name" value="Glutathione-S-Trfase_C-like"/>
</dbReference>
<dbReference type="PANTHER" id="PTHR42673">
    <property type="entry name" value="MALEYLACETOACETATE ISOMERASE"/>
    <property type="match status" value="1"/>
</dbReference>
<sequence length="215" mass="24114">MADKVVLYGYFRSSASWRVRIALALKDIKYEYKAVHLLKNGGEQHSEEYKKLNPMGQLPTLIIDGLTLTQSLAIMEYLEERNPTPALLPPDAAGRAQVRALSEVINSGIQPLQNLNVLQKIGDTKVEWANFYITKGFKALEAMLEKTAGQYCYGNQMTMADLCLIPQVYGAQRFGVDVKNYPVIMRVYEELIKLPAVIAGDAFRQPDTPEDLRAS</sequence>